<gene>
    <name evidence="6" type="ORF">Pyn_04905</name>
</gene>
<dbReference type="PANTHER" id="PTHR43874">
    <property type="entry name" value="TWO-COMPONENT RESPONSE REGULATOR"/>
    <property type="match status" value="1"/>
</dbReference>
<protein>
    <submittedName>
        <fullName evidence="6">Two-component response regulator ARR17</fullName>
    </submittedName>
</protein>
<evidence type="ECO:0000256" key="2">
    <source>
        <dbReference type="ARBA" id="ARBA00023015"/>
    </source>
</evidence>
<evidence type="ECO:0000256" key="3">
    <source>
        <dbReference type="ARBA" id="ARBA00023163"/>
    </source>
</evidence>
<organism evidence="6 7">
    <name type="scientific">Prunus yedoensis var. nudiflora</name>
    <dbReference type="NCBI Taxonomy" id="2094558"/>
    <lineage>
        <taxon>Eukaryota</taxon>
        <taxon>Viridiplantae</taxon>
        <taxon>Streptophyta</taxon>
        <taxon>Embryophyta</taxon>
        <taxon>Tracheophyta</taxon>
        <taxon>Spermatophyta</taxon>
        <taxon>Magnoliopsida</taxon>
        <taxon>eudicotyledons</taxon>
        <taxon>Gunneridae</taxon>
        <taxon>Pentapetalae</taxon>
        <taxon>rosids</taxon>
        <taxon>fabids</taxon>
        <taxon>Rosales</taxon>
        <taxon>Rosaceae</taxon>
        <taxon>Amygdaloideae</taxon>
        <taxon>Amygdaleae</taxon>
        <taxon>Prunus</taxon>
    </lineage>
</organism>
<dbReference type="InterPro" id="IPR001789">
    <property type="entry name" value="Sig_transdc_resp-reg_receiver"/>
</dbReference>
<keyword evidence="7" id="KW-1185">Reference proteome</keyword>
<keyword evidence="4" id="KW-0597">Phosphoprotein</keyword>
<dbReference type="InterPro" id="IPR011006">
    <property type="entry name" value="CheY-like_superfamily"/>
</dbReference>
<comment type="caution">
    <text evidence="6">The sequence shown here is derived from an EMBL/GenBank/DDBJ whole genome shotgun (WGS) entry which is preliminary data.</text>
</comment>
<dbReference type="Proteomes" id="UP000250321">
    <property type="component" value="Unassembled WGS sequence"/>
</dbReference>
<dbReference type="OrthoDB" id="60033at2759"/>
<dbReference type="Pfam" id="PF00072">
    <property type="entry name" value="Response_reg"/>
    <property type="match status" value="1"/>
</dbReference>
<dbReference type="GO" id="GO:0000160">
    <property type="term" value="P:phosphorelay signal transduction system"/>
    <property type="evidence" value="ECO:0007669"/>
    <property type="project" value="UniProtKB-KW"/>
</dbReference>
<evidence type="ECO:0000256" key="1">
    <source>
        <dbReference type="ARBA" id="ARBA00023012"/>
    </source>
</evidence>
<name>A0A314Y475_PRUYE</name>
<sequence>MGWDVTTAENAHGALELLGLADGQQNFGNTVSKVNLIITDYSMPGMTGYELLKKIKESPTGKLIPVVVVSSEHIPTRIENWETPVMKGWFAWEDNLHYKRQDKDLYKKRITKANSNIPIET</sequence>
<proteinExistence type="predicted"/>
<evidence type="ECO:0000313" key="7">
    <source>
        <dbReference type="Proteomes" id="UP000250321"/>
    </source>
</evidence>
<keyword evidence="3" id="KW-0804">Transcription</keyword>
<reference evidence="6 7" key="1">
    <citation type="submission" date="2018-02" db="EMBL/GenBank/DDBJ databases">
        <title>Draft genome of wild Prunus yedoensis var. nudiflora.</title>
        <authorList>
            <person name="Baek S."/>
            <person name="Kim J.-H."/>
            <person name="Choi K."/>
            <person name="Kim G.-B."/>
            <person name="Cho A."/>
            <person name="Jang H."/>
            <person name="Shin C.-H."/>
            <person name="Yu H.-J."/>
            <person name="Mun J.-H."/>
        </authorList>
    </citation>
    <scope>NUCLEOTIDE SEQUENCE [LARGE SCALE GENOMIC DNA]</scope>
    <source>
        <strain evidence="7">cv. Jeju island</strain>
        <tissue evidence="6">Leaf</tissue>
    </source>
</reference>
<dbReference type="PANTHER" id="PTHR43874:SF214">
    <property type="entry name" value="RESPONSE REGULATORY DOMAIN-CONTAINING PROTEIN"/>
    <property type="match status" value="1"/>
</dbReference>
<dbReference type="Gene3D" id="3.40.50.2300">
    <property type="match status" value="1"/>
</dbReference>
<evidence type="ECO:0000259" key="5">
    <source>
        <dbReference type="PROSITE" id="PS50110"/>
    </source>
</evidence>
<dbReference type="STRING" id="2094558.A0A314Y475"/>
<evidence type="ECO:0000313" key="6">
    <source>
        <dbReference type="EMBL" id="PQQ01852.1"/>
    </source>
</evidence>
<accession>A0A314Y475</accession>
<keyword evidence="2" id="KW-0805">Transcription regulation</keyword>
<dbReference type="GO" id="GO:0009736">
    <property type="term" value="P:cytokinin-activated signaling pathway"/>
    <property type="evidence" value="ECO:0007669"/>
    <property type="project" value="InterPro"/>
</dbReference>
<dbReference type="PROSITE" id="PS50110">
    <property type="entry name" value="RESPONSE_REGULATORY"/>
    <property type="match status" value="1"/>
</dbReference>
<dbReference type="InterPro" id="IPR045279">
    <property type="entry name" value="ARR-like"/>
</dbReference>
<dbReference type="EMBL" id="PJQY01001527">
    <property type="protein sequence ID" value="PQQ01852.1"/>
    <property type="molecule type" value="Genomic_DNA"/>
</dbReference>
<feature type="domain" description="Response regulatory" evidence="5">
    <location>
        <begin position="1"/>
        <end position="114"/>
    </location>
</feature>
<dbReference type="AlphaFoldDB" id="A0A314Y475"/>
<feature type="modified residue" description="4-aspartylphosphate" evidence="4">
    <location>
        <position position="40"/>
    </location>
</feature>
<keyword evidence="1" id="KW-0902">Two-component regulatory system</keyword>
<evidence type="ECO:0000256" key="4">
    <source>
        <dbReference type="PROSITE-ProRule" id="PRU00169"/>
    </source>
</evidence>
<dbReference type="SUPFAM" id="SSF52172">
    <property type="entry name" value="CheY-like"/>
    <property type="match status" value="1"/>
</dbReference>